<dbReference type="AlphaFoldDB" id="A0A7A7A170"/>
<name>A0A7A7A170_ECOLX</name>
<dbReference type="SUPFAM" id="SSF56672">
    <property type="entry name" value="DNA/RNA polymerases"/>
    <property type="match status" value="1"/>
</dbReference>
<proteinExistence type="predicted"/>
<sequence>MRVYRRVSGEKLAQWCSRDALVLKWAALHADNKLPVHARCEHRRGHGGVMKSVGRLHEALATGKYKFVLRTDIKGYYRHIRKEQLRKQITHYITDGRVRYLAEQYLYYCIDDGGEIHTPETGIPKGCALSPLMGGSLLYHIDAEFNAKEDIYYARYMDYFIFLTGTRWRLRQSVARLNEFPDRGGFKQHPDKKYIGKISHGMDWLGAQFDEHGATREVVIYW</sequence>
<evidence type="ECO:0000313" key="2">
    <source>
        <dbReference type="EMBL" id="HAJ1192922.1"/>
    </source>
</evidence>
<dbReference type="PROSITE" id="PS50878">
    <property type="entry name" value="RT_POL"/>
    <property type="match status" value="1"/>
</dbReference>
<dbReference type="InterPro" id="IPR000477">
    <property type="entry name" value="RT_dom"/>
</dbReference>
<dbReference type="RefSeq" id="WP_185768308.1">
    <property type="nucleotide sequence ID" value="NZ_JACJHN010000034.1"/>
</dbReference>
<reference evidence="2" key="2">
    <citation type="submission" date="2019-09" db="EMBL/GenBank/DDBJ databases">
        <authorList>
            <consortium name="NCBI Pathogen Detection Project"/>
        </authorList>
    </citation>
    <scope>NUCLEOTIDE SEQUENCE</scope>
    <source>
        <strain evidence="2">EC00677</strain>
    </source>
</reference>
<dbReference type="InterPro" id="IPR043502">
    <property type="entry name" value="DNA/RNA_pol_sf"/>
</dbReference>
<feature type="domain" description="Reverse transcriptase" evidence="1">
    <location>
        <begin position="1"/>
        <end position="209"/>
    </location>
</feature>
<organism evidence="2">
    <name type="scientific">Escherichia coli</name>
    <dbReference type="NCBI Taxonomy" id="562"/>
    <lineage>
        <taxon>Bacteria</taxon>
        <taxon>Pseudomonadati</taxon>
        <taxon>Pseudomonadota</taxon>
        <taxon>Gammaproteobacteria</taxon>
        <taxon>Enterobacterales</taxon>
        <taxon>Enterobacteriaceae</taxon>
        <taxon>Escherichia</taxon>
    </lineage>
</organism>
<evidence type="ECO:0000259" key="1">
    <source>
        <dbReference type="PROSITE" id="PS50878"/>
    </source>
</evidence>
<dbReference type="Pfam" id="PF00078">
    <property type="entry name" value="RVT_1"/>
    <property type="match status" value="1"/>
</dbReference>
<comment type="caution">
    <text evidence="2">The sequence shown here is derived from an EMBL/GenBank/DDBJ whole genome shotgun (WGS) entry which is preliminary data.</text>
</comment>
<gene>
    <name evidence="2" type="ORF">HL629_24915</name>
</gene>
<reference evidence="2" key="1">
    <citation type="journal article" date="2018" name="Genome Biol.">
        <title>SKESA: strategic k-mer extension for scrupulous assemblies.</title>
        <authorList>
            <person name="Souvorov A."/>
            <person name="Agarwala R."/>
            <person name="Lipman D.J."/>
        </authorList>
    </citation>
    <scope>NUCLEOTIDE SEQUENCE</scope>
    <source>
        <strain evidence="2">EC00677</strain>
    </source>
</reference>
<accession>A0A7A7A170</accession>
<protein>
    <recommendedName>
        <fullName evidence="1">Reverse transcriptase domain-containing protein</fullName>
    </recommendedName>
</protein>
<dbReference type="EMBL" id="DABHBG010000048">
    <property type="protein sequence ID" value="HAJ1192922.1"/>
    <property type="molecule type" value="Genomic_DNA"/>
</dbReference>